<name>A0ABD3L5D2_EUCGL</name>
<evidence type="ECO:0000259" key="5">
    <source>
        <dbReference type="Pfam" id="PF03088"/>
    </source>
</evidence>
<protein>
    <recommendedName>
        <fullName evidence="5">Strictosidine synthase conserved region domain-containing protein</fullName>
    </recommendedName>
</protein>
<comment type="similarity">
    <text evidence="2">Belongs to the strictosidine synthase family.</text>
</comment>
<organism evidence="6 7">
    <name type="scientific">Eucalyptus globulus</name>
    <name type="common">Tasmanian blue gum</name>
    <dbReference type="NCBI Taxonomy" id="34317"/>
    <lineage>
        <taxon>Eukaryota</taxon>
        <taxon>Viridiplantae</taxon>
        <taxon>Streptophyta</taxon>
        <taxon>Embryophyta</taxon>
        <taxon>Tracheophyta</taxon>
        <taxon>Spermatophyta</taxon>
        <taxon>Magnoliopsida</taxon>
        <taxon>eudicotyledons</taxon>
        <taxon>Gunneridae</taxon>
        <taxon>Pentapetalae</taxon>
        <taxon>rosids</taxon>
        <taxon>malvids</taxon>
        <taxon>Myrtales</taxon>
        <taxon>Myrtaceae</taxon>
        <taxon>Myrtoideae</taxon>
        <taxon>Eucalypteae</taxon>
        <taxon>Eucalyptus</taxon>
    </lineage>
</organism>
<dbReference type="Gene3D" id="2.120.10.30">
    <property type="entry name" value="TolB, C-terminal domain"/>
    <property type="match status" value="1"/>
</dbReference>
<dbReference type="AlphaFoldDB" id="A0ABD3L5D2"/>
<reference evidence="6 7" key="1">
    <citation type="submission" date="2024-11" db="EMBL/GenBank/DDBJ databases">
        <title>Chromosome-level genome assembly of Eucalyptus globulus Labill. provides insights into its genome evolution.</title>
        <authorList>
            <person name="Li X."/>
        </authorList>
    </citation>
    <scope>NUCLEOTIDE SEQUENCE [LARGE SCALE GENOMIC DNA]</scope>
    <source>
        <strain evidence="6">CL2024</strain>
        <tissue evidence="6">Fresh tender leaves</tissue>
    </source>
</reference>
<feature type="domain" description="Strictosidine synthase conserved region" evidence="5">
    <location>
        <begin position="131"/>
        <end position="183"/>
    </location>
</feature>
<evidence type="ECO:0000256" key="4">
    <source>
        <dbReference type="ARBA" id="ARBA00023180"/>
    </source>
</evidence>
<comment type="subcellular location">
    <subcellularLocation>
        <location evidence="1">Vacuole</location>
    </subcellularLocation>
</comment>
<keyword evidence="3" id="KW-0926">Vacuole</keyword>
<dbReference type="GO" id="GO:0005773">
    <property type="term" value="C:vacuole"/>
    <property type="evidence" value="ECO:0007669"/>
    <property type="project" value="UniProtKB-SubCell"/>
</dbReference>
<dbReference type="SUPFAM" id="SSF63829">
    <property type="entry name" value="Calcium-dependent phosphotriesterase"/>
    <property type="match status" value="1"/>
</dbReference>
<evidence type="ECO:0000256" key="3">
    <source>
        <dbReference type="ARBA" id="ARBA00022554"/>
    </source>
</evidence>
<dbReference type="Proteomes" id="UP001634007">
    <property type="component" value="Unassembled WGS sequence"/>
</dbReference>
<keyword evidence="7" id="KW-1185">Reference proteome</keyword>
<accession>A0ABD3L5D2</accession>
<gene>
    <name evidence="6" type="ORF">ACJRO7_015922</name>
</gene>
<dbReference type="InterPro" id="IPR018119">
    <property type="entry name" value="Strictosidine_synth_cons-reg"/>
</dbReference>
<dbReference type="Pfam" id="PF03088">
    <property type="entry name" value="Str_synth"/>
    <property type="match status" value="1"/>
</dbReference>
<dbReference type="EMBL" id="JBJKBG010000003">
    <property type="protein sequence ID" value="KAL3747061.1"/>
    <property type="molecule type" value="Genomic_DNA"/>
</dbReference>
<evidence type="ECO:0000256" key="1">
    <source>
        <dbReference type="ARBA" id="ARBA00004116"/>
    </source>
</evidence>
<proteinExistence type="inferred from homology"/>
<comment type="caution">
    <text evidence="6">The sequence shown here is derived from an EMBL/GenBank/DDBJ whole genome shotgun (WGS) entry which is preliminary data.</text>
</comment>
<keyword evidence="4" id="KW-0325">Glycoprotein</keyword>
<dbReference type="PANTHER" id="PTHR10426:SF68">
    <property type="entry name" value="OS07G0614000 PROTEIN"/>
    <property type="match status" value="1"/>
</dbReference>
<evidence type="ECO:0000313" key="6">
    <source>
        <dbReference type="EMBL" id="KAL3747061.1"/>
    </source>
</evidence>
<sequence>MSFPVLKDSFKSSCMRTLPEVSGLTSITRPTCLTALRRMCSVFHSKEGEGKLGTGRKKASMIQWTKKKLHMQATARSREDYLKEQEIVLSSYYNNNNVEDTKKVYEFFTKPHKINVFTIIATYRFMDDVIEASHGSLYFSIASTNFDLHNWYLDLPEAEPRGQLLKFDPSSSQILIALDDLFFIFIDNLPDGPDNFNLAPEESFWIALQQLICEGWEFVHASKAAKHLIATYPSLIKKASGVYRRASVLHVGADGKIIKKLDDPDGKVISFVTSAFEF</sequence>
<evidence type="ECO:0000313" key="7">
    <source>
        <dbReference type="Proteomes" id="UP001634007"/>
    </source>
</evidence>
<dbReference type="PANTHER" id="PTHR10426">
    <property type="entry name" value="STRICTOSIDINE SYNTHASE-RELATED"/>
    <property type="match status" value="1"/>
</dbReference>
<dbReference type="InterPro" id="IPR011042">
    <property type="entry name" value="6-blade_b-propeller_TolB-like"/>
</dbReference>
<evidence type="ECO:0000256" key="2">
    <source>
        <dbReference type="ARBA" id="ARBA00009191"/>
    </source>
</evidence>